<dbReference type="Proteomes" id="UP001596391">
    <property type="component" value="Unassembled WGS sequence"/>
</dbReference>
<comment type="caution">
    <text evidence="1">The sequence shown here is derived from an EMBL/GenBank/DDBJ whole genome shotgun (WGS) entry which is preliminary data.</text>
</comment>
<protein>
    <submittedName>
        <fullName evidence="1">Uncharacterized protein</fullName>
    </submittedName>
</protein>
<evidence type="ECO:0000313" key="2">
    <source>
        <dbReference type="Proteomes" id="UP001596391"/>
    </source>
</evidence>
<sequence length="57" mass="6135">MLPTRASRYFASSLEKRRAKKWPIAPKKPGFLGAAEPAGFSMGGGTGFVWMVPPLAL</sequence>
<evidence type="ECO:0000313" key="1">
    <source>
        <dbReference type="EMBL" id="MFC6646581.1"/>
    </source>
</evidence>
<reference evidence="2" key="1">
    <citation type="journal article" date="2019" name="Int. J. Syst. Evol. Microbiol.">
        <title>The Global Catalogue of Microorganisms (GCM) 10K type strain sequencing project: providing services to taxonomists for standard genome sequencing and annotation.</title>
        <authorList>
            <consortium name="The Broad Institute Genomics Platform"/>
            <consortium name="The Broad Institute Genome Sequencing Center for Infectious Disease"/>
            <person name="Wu L."/>
            <person name="Ma J."/>
        </authorList>
    </citation>
    <scope>NUCLEOTIDE SEQUENCE [LARGE SCALE GENOMIC DNA]</scope>
    <source>
        <strain evidence="2">CGMCC 1.16026</strain>
    </source>
</reference>
<keyword evidence="2" id="KW-1185">Reference proteome</keyword>
<dbReference type="EMBL" id="JBHSWI010000001">
    <property type="protein sequence ID" value="MFC6646581.1"/>
    <property type="molecule type" value="Genomic_DNA"/>
</dbReference>
<organism evidence="1 2">
    <name type="scientific">Granulicella cerasi</name>
    <dbReference type="NCBI Taxonomy" id="741063"/>
    <lineage>
        <taxon>Bacteria</taxon>
        <taxon>Pseudomonadati</taxon>
        <taxon>Acidobacteriota</taxon>
        <taxon>Terriglobia</taxon>
        <taxon>Terriglobales</taxon>
        <taxon>Acidobacteriaceae</taxon>
        <taxon>Granulicella</taxon>
    </lineage>
</organism>
<name>A0ABW1ZBL7_9BACT</name>
<gene>
    <name evidence="1" type="ORF">ACFQBQ_13495</name>
</gene>
<accession>A0ABW1ZBL7</accession>
<dbReference type="RefSeq" id="WP_390235560.1">
    <property type="nucleotide sequence ID" value="NZ_JBHSWI010000001.1"/>
</dbReference>
<proteinExistence type="predicted"/>